<feature type="chain" id="PRO_5042181938" description="Lipoprotein" evidence="1">
    <location>
        <begin position="20"/>
        <end position="201"/>
    </location>
</feature>
<keyword evidence="3" id="KW-1185">Reference proteome</keyword>
<dbReference type="PROSITE" id="PS51257">
    <property type="entry name" value="PROKAR_LIPOPROTEIN"/>
    <property type="match status" value="1"/>
</dbReference>
<protein>
    <recommendedName>
        <fullName evidence="4">Lipoprotein</fullName>
    </recommendedName>
</protein>
<gene>
    <name evidence="2" type="ORF">BHAMNSH16_09735</name>
</gene>
<reference evidence="2 3" key="1">
    <citation type="submission" date="2017-02" db="EMBL/GenBank/DDBJ databases">
        <title>Complete genome sequence of Brachyspira hampsonii genomovar I strain NSH-16 (ATCC BAA-2463).</title>
        <authorList>
            <person name="Mirajkar N.S."/>
            <person name="Gebhart C.J."/>
        </authorList>
    </citation>
    <scope>NUCLEOTIDE SEQUENCE [LARGE SCALE GENOMIC DNA]</scope>
    <source>
        <strain evidence="2 3">NSH-16</strain>
    </source>
</reference>
<dbReference type="AlphaFoldDB" id="A0AAC9TW09"/>
<accession>A0AAC9TW09</accession>
<evidence type="ECO:0000313" key="3">
    <source>
        <dbReference type="Proteomes" id="UP000264880"/>
    </source>
</evidence>
<sequence length="201" mass="20810">MNKKIFSIFIMVMALSLFGVSCNNKTTSPNDSNSGSGNNGGGTTIVGNDLPSISSLSLSDTGKGYENVVGNALVIDIPASPSGIGEAVSSGKVVIANLNTDVTSVTYEVAKVTRHSGDSFDATYSTGSKPVVEDFNAFIIKPEVTVGEFKLAISEQSATDLSAQDCLDTANDAAGYVVTVAVSASGYTTETVDVYVQLKKR</sequence>
<dbReference type="Proteomes" id="UP000264880">
    <property type="component" value="Chromosome"/>
</dbReference>
<proteinExistence type="predicted"/>
<keyword evidence="1" id="KW-0732">Signal</keyword>
<feature type="signal peptide" evidence="1">
    <location>
        <begin position="1"/>
        <end position="19"/>
    </location>
</feature>
<dbReference type="RefSeq" id="WP_039954569.1">
    <property type="nucleotide sequence ID" value="NZ_CP019914.1"/>
</dbReference>
<evidence type="ECO:0008006" key="4">
    <source>
        <dbReference type="Google" id="ProtNLM"/>
    </source>
</evidence>
<evidence type="ECO:0000313" key="2">
    <source>
        <dbReference type="EMBL" id="ASJ21902.1"/>
    </source>
</evidence>
<organism evidence="2 3">
    <name type="scientific">Brachyspira hampsonii</name>
    <dbReference type="NCBI Taxonomy" id="1287055"/>
    <lineage>
        <taxon>Bacteria</taxon>
        <taxon>Pseudomonadati</taxon>
        <taxon>Spirochaetota</taxon>
        <taxon>Spirochaetia</taxon>
        <taxon>Brachyspirales</taxon>
        <taxon>Brachyspiraceae</taxon>
        <taxon>Brachyspira</taxon>
    </lineage>
</organism>
<dbReference type="KEGG" id="bhp:BHAMNSH16_09735"/>
<name>A0AAC9TW09_9SPIR</name>
<evidence type="ECO:0000256" key="1">
    <source>
        <dbReference type="SAM" id="SignalP"/>
    </source>
</evidence>
<dbReference type="EMBL" id="CP019914">
    <property type="protein sequence ID" value="ASJ21902.1"/>
    <property type="molecule type" value="Genomic_DNA"/>
</dbReference>